<dbReference type="AlphaFoldDB" id="A0A1M5X1D3"/>
<dbReference type="Proteomes" id="UP000184241">
    <property type="component" value="Unassembled WGS sequence"/>
</dbReference>
<dbReference type="InterPro" id="IPR013783">
    <property type="entry name" value="Ig-like_fold"/>
</dbReference>
<dbReference type="InterPro" id="IPR041033">
    <property type="entry name" value="SpaA_PFL_dom_1"/>
</dbReference>
<keyword evidence="1" id="KW-1133">Transmembrane helix</keyword>
<dbReference type="SUPFAM" id="SSF49478">
    <property type="entry name" value="Cna protein B-type domain"/>
    <property type="match status" value="1"/>
</dbReference>
<dbReference type="EMBL" id="FQXU01000004">
    <property type="protein sequence ID" value="SHH93591.1"/>
    <property type="molecule type" value="Genomic_DNA"/>
</dbReference>
<accession>A0A1M5X1D3</accession>
<keyword evidence="1" id="KW-0812">Transmembrane</keyword>
<name>A0A1M5X1D3_9CLOT</name>
<evidence type="ECO:0000256" key="1">
    <source>
        <dbReference type="SAM" id="Phobius"/>
    </source>
</evidence>
<feature type="transmembrane region" description="Helical" evidence="1">
    <location>
        <begin position="157"/>
        <end position="175"/>
    </location>
</feature>
<dbReference type="Pfam" id="PF17802">
    <property type="entry name" value="SpaA"/>
    <property type="match status" value="1"/>
</dbReference>
<proteinExistence type="predicted"/>
<feature type="domain" description="SpaA-like prealbumin fold" evidence="2">
    <location>
        <begin position="50"/>
        <end position="102"/>
    </location>
</feature>
<sequence>MSHNHQDGYYNIYDGYSPCEETVNSCEDTNDTIPNPCPVPPTRRGTITVFSKLGTQDGEPLEGVKVNLYRLGDCPKLVQCEVTDCQGKVVFNNLEEGSYRVIQIIDRNYFQKPCYIPWNEVNIDGNTRNSTITVVNRLNPSVINRHRCNCNNNCDDGLGWLALILLFGFCGFGFFW</sequence>
<gene>
    <name evidence="3" type="ORF">SAMN02745941_01368</name>
</gene>
<reference evidence="3 4" key="1">
    <citation type="submission" date="2016-11" db="EMBL/GenBank/DDBJ databases">
        <authorList>
            <person name="Jaros S."/>
            <person name="Januszkiewicz K."/>
            <person name="Wedrychowicz H."/>
        </authorList>
    </citation>
    <scope>NUCLEOTIDE SEQUENCE [LARGE SCALE GENOMIC DNA]</scope>
    <source>
        <strain evidence="3 4">DSM 6191</strain>
    </source>
</reference>
<keyword evidence="1" id="KW-0472">Membrane</keyword>
<dbReference type="Gene3D" id="2.60.40.10">
    <property type="entry name" value="Immunoglobulins"/>
    <property type="match status" value="1"/>
</dbReference>
<evidence type="ECO:0000313" key="3">
    <source>
        <dbReference type="EMBL" id="SHH93591.1"/>
    </source>
</evidence>
<dbReference type="RefSeq" id="WP_021802958.1">
    <property type="nucleotide sequence ID" value="NZ_FQXU01000004.1"/>
</dbReference>
<evidence type="ECO:0000313" key="4">
    <source>
        <dbReference type="Proteomes" id="UP000184241"/>
    </source>
</evidence>
<organism evidence="3 4">
    <name type="scientific">Clostridium intestinale DSM 6191</name>
    <dbReference type="NCBI Taxonomy" id="1121320"/>
    <lineage>
        <taxon>Bacteria</taxon>
        <taxon>Bacillati</taxon>
        <taxon>Bacillota</taxon>
        <taxon>Clostridia</taxon>
        <taxon>Eubacteriales</taxon>
        <taxon>Clostridiaceae</taxon>
        <taxon>Clostridium</taxon>
    </lineage>
</organism>
<protein>
    <recommendedName>
        <fullName evidence="2">SpaA-like prealbumin fold domain-containing protein</fullName>
    </recommendedName>
</protein>
<evidence type="ECO:0000259" key="2">
    <source>
        <dbReference type="Pfam" id="PF17802"/>
    </source>
</evidence>